<accession>A0A7M7JSY7</accession>
<reference evidence="8" key="1">
    <citation type="submission" date="2021-01" db="UniProtKB">
        <authorList>
            <consortium name="EnsemblMetazoa"/>
        </authorList>
    </citation>
    <scope>IDENTIFICATION</scope>
</reference>
<feature type="region of interest" description="Disordered" evidence="5">
    <location>
        <begin position="1"/>
        <end position="38"/>
    </location>
</feature>
<dbReference type="Gene3D" id="3.30.40.10">
    <property type="entry name" value="Zinc/RING finger domain, C3HC4 (zinc finger)"/>
    <property type="match status" value="1"/>
</dbReference>
<evidence type="ECO:0000259" key="7">
    <source>
        <dbReference type="PROSITE" id="PS50016"/>
    </source>
</evidence>
<name>A0A7M7JSY7_VARDE</name>
<dbReference type="InterPro" id="IPR011011">
    <property type="entry name" value="Znf_FYVE_PHD"/>
</dbReference>
<dbReference type="RefSeq" id="XP_022655223.1">
    <property type="nucleotide sequence ID" value="XM_022799488.1"/>
</dbReference>
<dbReference type="Gene3D" id="2.30.30.1150">
    <property type="match status" value="1"/>
</dbReference>
<dbReference type="GO" id="GO:0008270">
    <property type="term" value="F:zinc ion binding"/>
    <property type="evidence" value="ECO:0007669"/>
    <property type="project" value="UniProtKB-KW"/>
</dbReference>
<dbReference type="PROSITE" id="PS50016">
    <property type="entry name" value="ZF_PHD_2"/>
    <property type="match status" value="2"/>
</dbReference>
<dbReference type="RefSeq" id="XP_022655215.1">
    <property type="nucleotide sequence ID" value="XM_022799480.1"/>
</dbReference>
<dbReference type="InterPro" id="IPR008984">
    <property type="entry name" value="SMAD_FHA_dom_sf"/>
</dbReference>
<dbReference type="InterPro" id="IPR013083">
    <property type="entry name" value="Znf_RING/FYVE/PHD"/>
</dbReference>
<proteinExistence type="predicted"/>
<dbReference type="FunCoup" id="A0A7M7JSY7">
    <property type="interactions" value="1438"/>
</dbReference>
<feature type="domain" description="PHD-type" evidence="7">
    <location>
        <begin position="79"/>
        <end position="128"/>
    </location>
</feature>
<dbReference type="Proteomes" id="UP000594260">
    <property type="component" value="Unplaced"/>
</dbReference>
<dbReference type="FunFam" id="3.30.40.10:FF:000154">
    <property type="entry name" value="PHD finger protein 12"/>
    <property type="match status" value="1"/>
</dbReference>
<dbReference type="RefSeq" id="XP_022655233.1">
    <property type="nucleotide sequence ID" value="XM_022799498.1"/>
</dbReference>
<sequence length="693" mass="77104">MSGRKTNSPEEPCSSRSPEPDAPVAVAKPSRRDERYEKSDFVVQWDPQEGLMPQILSLISSPRKESKKKKNNILIVGSSRECVSCGECGDVVCCSRCNSCFHTLCHNPPLDDDHLPVAKWTCFNCTSTAAAVALGPAAEVEPEDELDCEEHEDSDRPLLSRAFKMLLKAVEKDNSEEFQLSKEVSLPYVFSGCGKPTKKRLREMKLARLDRGLVPAPVRTCFGCDRSSRAGPLIQCDYCPLMFHADCLDPPLTMMPLSRWMCPNHPHHAVDDKMTSDRHSERVRLWDEYCCQSVTEQKVMLDFFHKNSRKDPPFNKKRRIEPDVIRVAIPPHIKSMYRAARKRREQHDWLGGVISMNSRIFDLEHVTVDDLGETTVRLLAARMIEQMRQQKKAEPVVDKVQPRAFITPGLGSSGPQLCVTENHLTLGMCNSADVNLEYYGDCKYASARHAVIFYDEVTECFELVNYSEYGTHVDGVLYNHDVQHILKENQSVTDNIKALVKEKKKIKEKRLPMKRGRKSKAEKAALAAAAAAAAAAQAIGSDVEEVDLTGWTDEKEAKEQAIKAERDAKRLEGKNEIIVKTETIDSEDTLSAAGASTPVVPKSETSDGPDLPNGEVNGENGITTNGCTIKKEKDEPDEELLGNINGLPRACICEQNNLMGKILPAEGFEGSAILHNGSVLKVGCIVLLFNIVE</sequence>
<evidence type="ECO:0000256" key="2">
    <source>
        <dbReference type="ARBA" id="ARBA00022771"/>
    </source>
</evidence>
<dbReference type="PROSITE" id="PS50006">
    <property type="entry name" value="FHA_DOMAIN"/>
    <property type="match status" value="1"/>
</dbReference>
<dbReference type="InterPro" id="IPR001965">
    <property type="entry name" value="Znf_PHD"/>
</dbReference>
<dbReference type="InterPro" id="IPR000253">
    <property type="entry name" value="FHA_dom"/>
</dbReference>
<evidence type="ECO:0008006" key="10">
    <source>
        <dbReference type="Google" id="ProtNLM"/>
    </source>
</evidence>
<dbReference type="InterPro" id="IPR019786">
    <property type="entry name" value="Zinc_finger_PHD-type_CS"/>
</dbReference>
<keyword evidence="9" id="KW-1185">Reference proteome</keyword>
<dbReference type="OrthoDB" id="1919692at2759"/>
<evidence type="ECO:0000256" key="1">
    <source>
        <dbReference type="ARBA" id="ARBA00022723"/>
    </source>
</evidence>
<evidence type="ECO:0000256" key="3">
    <source>
        <dbReference type="ARBA" id="ARBA00022833"/>
    </source>
</evidence>
<dbReference type="InterPro" id="IPR019787">
    <property type="entry name" value="Znf_PHD-finger"/>
</dbReference>
<feature type="region of interest" description="Disordered" evidence="5">
    <location>
        <begin position="589"/>
        <end position="626"/>
    </location>
</feature>
<evidence type="ECO:0000313" key="9">
    <source>
        <dbReference type="Proteomes" id="UP000594260"/>
    </source>
</evidence>
<dbReference type="SUPFAM" id="SSF49879">
    <property type="entry name" value="SMAD/FHA domain"/>
    <property type="match status" value="1"/>
</dbReference>
<dbReference type="AlphaFoldDB" id="A0A7M7JSY7"/>
<dbReference type="EnsemblMetazoa" id="XM_022799498">
    <property type="protein sequence ID" value="XP_022655233"/>
    <property type="gene ID" value="LOC111247925"/>
</dbReference>
<dbReference type="InterPro" id="IPR042163">
    <property type="entry name" value="PHF12"/>
</dbReference>
<dbReference type="GeneID" id="111247925"/>
<dbReference type="Gene3D" id="2.60.200.20">
    <property type="match status" value="1"/>
</dbReference>
<dbReference type="PROSITE" id="PS01359">
    <property type="entry name" value="ZF_PHD_1"/>
    <property type="match status" value="1"/>
</dbReference>
<dbReference type="GO" id="GO:0000122">
    <property type="term" value="P:negative regulation of transcription by RNA polymerase II"/>
    <property type="evidence" value="ECO:0007669"/>
    <property type="project" value="TreeGrafter"/>
</dbReference>
<dbReference type="GO" id="GO:0070822">
    <property type="term" value="C:Sin3-type complex"/>
    <property type="evidence" value="ECO:0007669"/>
    <property type="project" value="TreeGrafter"/>
</dbReference>
<keyword evidence="2 4" id="KW-0863">Zinc-finger</keyword>
<feature type="domain" description="FHA" evidence="6">
    <location>
        <begin position="424"/>
        <end position="478"/>
    </location>
</feature>
<dbReference type="CDD" id="cd15534">
    <property type="entry name" value="PHD2_PHF12_Rco1"/>
    <property type="match status" value="1"/>
</dbReference>
<dbReference type="Pfam" id="PF00628">
    <property type="entry name" value="PHD"/>
    <property type="match status" value="2"/>
</dbReference>
<dbReference type="EnsemblMetazoa" id="XM_022799488">
    <property type="protein sequence ID" value="XP_022655223"/>
    <property type="gene ID" value="LOC111247925"/>
</dbReference>
<dbReference type="EnsemblMetazoa" id="XM_022799480">
    <property type="protein sequence ID" value="XP_022655215"/>
    <property type="gene ID" value="LOC111247925"/>
</dbReference>
<evidence type="ECO:0000256" key="5">
    <source>
        <dbReference type="SAM" id="MobiDB-lite"/>
    </source>
</evidence>
<dbReference type="PANTHER" id="PTHR46309">
    <property type="entry name" value="PHD FINGER PROTEIN 12"/>
    <property type="match status" value="1"/>
</dbReference>
<evidence type="ECO:0000313" key="8">
    <source>
        <dbReference type="EnsemblMetazoa" id="XP_022655215"/>
    </source>
</evidence>
<dbReference type="GO" id="GO:0003714">
    <property type="term" value="F:transcription corepressor activity"/>
    <property type="evidence" value="ECO:0007669"/>
    <property type="project" value="InterPro"/>
</dbReference>
<keyword evidence="3" id="KW-0862">Zinc</keyword>
<organism evidence="8 9">
    <name type="scientific">Varroa destructor</name>
    <name type="common">Honeybee mite</name>
    <dbReference type="NCBI Taxonomy" id="109461"/>
    <lineage>
        <taxon>Eukaryota</taxon>
        <taxon>Metazoa</taxon>
        <taxon>Ecdysozoa</taxon>
        <taxon>Arthropoda</taxon>
        <taxon>Chelicerata</taxon>
        <taxon>Arachnida</taxon>
        <taxon>Acari</taxon>
        <taxon>Parasitiformes</taxon>
        <taxon>Mesostigmata</taxon>
        <taxon>Gamasina</taxon>
        <taxon>Dermanyssoidea</taxon>
        <taxon>Varroidae</taxon>
        <taxon>Varroa</taxon>
    </lineage>
</organism>
<evidence type="ECO:0000256" key="4">
    <source>
        <dbReference type="PROSITE-ProRule" id="PRU00146"/>
    </source>
</evidence>
<dbReference type="PANTHER" id="PTHR46309:SF1">
    <property type="entry name" value="PHD FINGER PROTEIN 12"/>
    <property type="match status" value="1"/>
</dbReference>
<dbReference type="KEGG" id="vde:111247925"/>
<keyword evidence="1" id="KW-0479">Metal-binding</keyword>
<protein>
    <recommendedName>
        <fullName evidence="10">PHD finger protein 12</fullName>
    </recommendedName>
</protein>
<dbReference type="SUPFAM" id="SSF57903">
    <property type="entry name" value="FYVE/PHD zinc finger"/>
    <property type="match status" value="2"/>
</dbReference>
<evidence type="ECO:0000259" key="6">
    <source>
        <dbReference type="PROSITE" id="PS50006"/>
    </source>
</evidence>
<dbReference type="SMART" id="SM00249">
    <property type="entry name" value="PHD"/>
    <property type="match status" value="2"/>
</dbReference>
<feature type="domain" description="PHD-type" evidence="7">
    <location>
        <begin position="218"/>
        <end position="268"/>
    </location>
</feature>
<dbReference type="InParanoid" id="A0A7M7JSY7"/>